<dbReference type="PROSITE" id="PS51257">
    <property type="entry name" value="PROKAR_LIPOPROTEIN"/>
    <property type="match status" value="1"/>
</dbReference>
<dbReference type="EMBL" id="JAAWWK010000006">
    <property type="protein sequence ID" value="NKI18798.1"/>
    <property type="molecule type" value="Genomic_DNA"/>
</dbReference>
<name>A0ABX1GK69_9GAMM</name>
<keyword evidence="3" id="KW-1185">Reference proteome</keyword>
<feature type="signal peptide" evidence="1">
    <location>
        <begin position="1"/>
        <end position="20"/>
    </location>
</feature>
<sequence>MKHLTGIALAASLLALSACNDDSSRSPAAAPGAEAGQARSFSALVDEAFKRSPDDAPLAVNGVDIQFADNQSFDEYLQN</sequence>
<dbReference type="Proteomes" id="UP000765845">
    <property type="component" value="Unassembled WGS sequence"/>
</dbReference>
<organism evidence="2 3">
    <name type="scientific">Spongiibacter thalassae</name>
    <dbReference type="NCBI Taxonomy" id="2721624"/>
    <lineage>
        <taxon>Bacteria</taxon>
        <taxon>Pseudomonadati</taxon>
        <taxon>Pseudomonadota</taxon>
        <taxon>Gammaproteobacteria</taxon>
        <taxon>Cellvibrionales</taxon>
        <taxon>Spongiibacteraceae</taxon>
        <taxon>Spongiibacter</taxon>
    </lineage>
</organism>
<accession>A0ABX1GK69</accession>
<evidence type="ECO:0000313" key="2">
    <source>
        <dbReference type="EMBL" id="NKI18798.1"/>
    </source>
</evidence>
<protein>
    <submittedName>
        <fullName evidence="2">Uncharacterized protein</fullName>
    </submittedName>
</protein>
<evidence type="ECO:0000313" key="3">
    <source>
        <dbReference type="Proteomes" id="UP000765845"/>
    </source>
</evidence>
<evidence type="ECO:0000256" key="1">
    <source>
        <dbReference type="SAM" id="SignalP"/>
    </source>
</evidence>
<proteinExistence type="predicted"/>
<reference evidence="2 3" key="1">
    <citation type="submission" date="2020-04" db="EMBL/GenBank/DDBJ databases">
        <authorList>
            <person name="Yoon J."/>
        </authorList>
    </citation>
    <scope>NUCLEOTIDE SEQUENCE [LARGE SCALE GENOMIC DNA]</scope>
    <source>
        <strain evidence="2 3">KMU-166</strain>
    </source>
</reference>
<gene>
    <name evidence="2" type="ORF">HCU74_15425</name>
</gene>
<keyword evidence="1" id="KW-0732">Signal</keyword>
<dbReference type="RefSeq" id="WP_168451327.1">
    <property type="nucleotide sequence ID" value="NZ_JAAWWK010000006.1"/>
</dbReference>
<feature type="chain" id="PRO_5046875869" evidence="1">
    <location>
        <begin position="21"/>
        <end position="79"/>
    </location>
</feature>
<comment type="caution">
    <text evidence="2">The sequence shown here is derived from an EMBL/GenBank/DDBJ whole genome shotgun (WGS) entry which is preliminary data.</text>
</comment>